<dbReference type="RefSeq" id="WP_173038038.1">
    <property type="nucleotide sequence ID" value="NZ_AP022870.1"/>
</dbReference>
<reference evidence="2 3" key="2">
    <citation type="submission" date="2020-03" db="EMBL/GenBank/DDBJ databases">
        <authorList>
            <person name="Ichikawa N."/>
            <person name="Kimura A."/>
            <person name="Kitahashi Y."/>
            <person name="Uohara A."/>
        </authorList>
    </citation>
    <scope>NUCLEOTIDE SEQUENCE [LARGE SCALE GENOMIC DNA]</scope>
    <source>
        <strain evidence="2 3">NBRC 107702</strain>
    </source>
</reference>
<feature type="transmembrane region" description="Helical" evidence="1">
    <location>
        <begin position="361"/>
        <end position="383"/>
    </location>
</feature>
<feature type="transmembrane region" description="Helical" evidence="1">
    <location>
        <begin position="224"/>
        <end position="243"/>
    </location>
</feature>
<keyword evidence="1" id="KW-1133">Transmembrane helix</keyword>
<feature type="transmembrane region" description="Helical" evidence="1">
    <location>
        <begin position="285"/>
        <end position="303"/>
    </location>
</feature>
<proteinExistence type="predicted"/>
<keyword evidence="1" id="KW-0812">Transmembrane</keyword>
<evidence type="ECO:0000313" key="3">
    <source>
        <dbReference type="Proteomes" id="UP000502508"/>
    </source>
</evidence>
<feature type="transmembrane region" description="Helical" evidence="1">
    <location>
        <begin position="132"/>
        <end position="153"/>
    </location>
</feature>
<feature type="transmembrane region" description="Helical" evidence="1">
    <location>
        <begin position="190"/>
        <end position="212"/>
    </location>
</feature>
<dbReference type="KEGG" id="pfla:Pflav_048280"/>
<name>A0A6F8XXF4_9ACTN</name>
<accession>A0A6F8XXF4</accession>
<feature type="transmembrane region" description="Helical" evidence="1">
    <location>
        <begin position="255"/>
        <end position="273"/>
    </location>
</feature>
<dbReference type="EMBL" id="AP022870">
    <property type="protein sequence ID" value="BCB78418.1"/>
    <property type="molecule type" value="Genomic_DNA"/>
</dbReference>
<feature type="transmembrane region" description="Helical" evidence="1">
    <location>
        <begin position="7"/>
        <end position="26"/>
    </location>
</feature>
<feature type="transmembrane region" description="Helical" evidence="1">
    <location>
        <begin position="315"/>
        <end position="332"/>
    </location>
</feature>
<feature type="transmembrane region" description="Helical" evidence="1">
    <location>
        <begin position="38"/>
        <end position="63"/>
    </location>
</feature>
<evidence type="ECO:0000256" key="1">
    <source>
        <dbReference type="SAM" id="Phobius"/>
    </source>
</evidence>
<organism evidence="2 3">
    <name type="scientific">Phytohabitans flavus</name>
    <dbReference type="NCBI Taxonomy" id="1076124"/>
    <lineage>
        <taxon>Bacteria</taxon>
        <taxon>Bacillati</taxon>
        <taxon>Actinomycetota</taxon>
        <taxon>Actinomycetes</taxon>
        <taxon>Micromonosporales</taxon>
        <taxon>Micromonosporaceae</taxon>
    </lineage>
</organism>
<evidence type="ECO:0000313" key="2">
    <source>
        <dbReference type="EMBL" id="BCB78418.1"/>
    </source>
</evidence>
<keyword evidence="1" id="KW-0472">Membrane</keyword>
<dbReference type="Proteomes" id="UP000502508">
    <property type="component" value="Chromosome"/>
</dbReference>
<feature type="transmembrane region" description="Helical" evidence="1">
    <location>
        <begin position="159"/>
        <end position="178"/>
    </location>
</feature>
<sequence length="404" mass="41828">MSGSRGMWSGAALVFAAVDVAYMLLLRSSSPRGPDEDLLAYTVSGAIAASLPALAAALVWIAWRWRVGDRLSGMDGPARLLAAAVATLPADRRDWGAAMTAELAQVRRRRERWRFAAGCARTAVFPPRGHRALVAAVAALAVAVVAGSWLAAGRALPELRVFAVTFAGLVGLLATVAASRARRPRRPAAGLSIAVVGLAGVAASVALTGYYLRTDASVVLDYPNAIMLAVGLAIGLWLSLVPPRALTTSRRARRAGLGVGVAIAGGLALNAQLNDIAAGQSLGMYVIAVPVTALFLTAFFVTVADRSFWAGLQSAVWTVVTACLLGFAVYLVEAFRYWRAGVHPIDGDGIYGATGTQLQEAIGWMLAAVPLIALPFAVFGAALGTLSSGPRAAVTGVVPTSESN</sequence>
<reference evidence="2 3" key="1">
    <citation type="submission" date="2020-03" db="EMBL/GenBank/DDBJ databases">
        <title>Whole genome shotgun sequence of Phytohabitans flavus NBRC 107702.</title>
        <authorList>
            <person name="Komaki H."/>
            <person name="Tamura T."/>
        </authorList>
    </citation>
    <scope>NUCLEOTIDE SEQUENCE [LARGE SCALE GENOMIC DNA]</scope>
    <source>
        <strain evidence="2 3">NBRC 107702</strain>
    </source>
</reference>
<dbReference type="AlphaFoldDB" id="A0A6F8XXF4"/>
<protein>
    <submittedName>
        <fullName evidence="2">Uncharacterized protein</fullName>
    </submittedName>
</protein>
<keyword evidence="3" id="KW-1185">Reference proteome</keyword>
<gene>
    <name evidence="2" type="ORF">Pflav_048280</name>
</gene>